<name>A0A1R2BTZ8_9CILI</name>
<evidence type="ECO:0000313" key="3">
    <source>
        <dbReference type="Proteomes" id="UP000187209"/>
    </source>
</evidence>
<dbReference type="EMBL" id="MPUH01000437">
    <property type="protein sequence ID" value="OMJ80147.1"/>
    <property type="molecule type" value="Genomic_DNA"/>
</dbReference>
<evidence type="ECO:0000256" key="1">
    <source>
        <dbReference type="SAM" id="Phobius"/>
    </source>
</evidence>
<feature type="transmembrane region" description="Helical" evidence="1">
    <location>
        <begin position="21"/>
        <end position="40"/>
    </location>
</feature>
<keyword evidence="1" id="KW-0812">Transmembrane</keyword>
<feature type="transmembrane region" description="Helical" evidence="1">
    <location>
        <begin position="161"/>
        <end position="182"/>
    </location>
</feature>
<keyword evidence="1" id="KW-0472">Membrane</keyword>
<feature type="transmembrane region" description="Helical" evidence="1">
    <location>
        <begin position="93"/>
        <end position="111"/>
    </location>
</feature>
<proteinExistence type="predicted"/>
<accession>A0A1R2BTZ8</accession>
<keyword evidence="3" id="KW-1185">Reference proteome</keyword>
<organism evidence="2 3">
    <name type="scientific">Stentor coeruleus</name>
    <dbReference type="NCBI Taxonomy" id="5963"/>
    <lineage>
        <taxon>Eukaryota</taxon>
        <taxon>Sar</taxon>
        <taxon>Alveolata</taxon>
        <taxon>Ciliophora</taxon>
        <taxon>Postciliodesmatophora</taxon>
        <taxon>Heterotrichea</taxon>
        <taxon>Heterotrichida</taxon>
        <taxon>Stentoridae</taxon>
        <taxon>Stentor</taxon>
    </lineage>
</organism>
<comment type="caution">
    <text evidence="2">The sequence shown here is derived from an EMBL/GenBank/DDBJ whole genome shotgun (WGS) entry which is preliminary data.</text>
</comment>
<sequence>MNRIEACRLSPNQHMKLNCTANLLVLLSFIISFNVAWFSYKSSEFSLTQIYMKNDTWQSFGDFKEMCNEKYLNKYEDLVDDCKLLDRFKLAGTLYILMTGFAMLITVYNILSSAAKGWELEIGALEYNYPHVLAPGAYTVAIIIWIISLNVGFTSEFYATYGFYMADFTTAASFGVAIHFVISSRFFESNDETQAFMP</sequence>
<keyword evidence="1" id="KW-1133">Transmembrane helix</keyword>
<feature type="transmembrane region" description="Helical" evidence="1">
    <location>
        <begin position="132"/>
        <end position="155"/>
    </location>
</feature>
<dbReference type="AlphaFoldDB" id="A0A1R2BTZ8"/>
<dbReference type="Proteomes" id="UP000187209">
    <property type="component" value="Unassembled WGS sequence"/>
</dbReference>
<gene>
    <name evidence="2" type="ORF">SteCoe_19690</name>
</gene>
<evidence type="ECO:0000313" key="2">
    <source>
        <dbReference type="EMBL" id="OMJ80147.1"/>
    </source>
</evidence>
<dbReference type="OrthoDB" id="319713at2759"/>
<protein>
    <submittedName>
        <fullName evidence="2">Uncharacterized protein</fullName>
    </submittedName>
</protein>
<reference evidence="2 3" key="1">
    <citation type="submission" date="2016-11" db="EMBL/GenBank/DDBJ databases">
        <title>The macronuclear genome of Stentor coeruleus: a giant cell with tiny introns.</title>
        <authorList>
            <person name="Slabodnick M."/>
            <person name="Ruby J.G."/>
            <person name="Reiff S.B."/>
            <person name="Swart E.C."/>
            <person name="Gosai S."/>
            <person name="Prabakaran S."/>
            <person name="Witkowska E."/>
            <person name="Larue G.E."/>
            <person name="Fisher S."/>
            <person name="Freeman R.M."/>
            <person name="Gunawardena J."/>
            <person name="Chu W."/>
            <person name="Stover N.A."/>
            <person name="Gregory B.D."/>
            <person name="Nowacki M."/>
            <person name="Derisi J."/>
            <person name="Roy S.W."/>
            <person name="Marshall W.F."/>
            <person name="Sood P."/>
        </authorList>
    </citation>
    <scope>NUCLEOTIDE SEQUENCE [LARGE SCALE GENOMIC DNA]</scope>
    <source>
        <strain evidence="2">WM001</strain>
    </source>
</reference>